<keyword evidence="3" id="KW-0255">Endonuclease</keyword>
<dbReference type="RefSeq" id="WP_202778593.1">
    <property type="nucleotide sequence ID" value="NZ_CP065425.1"/>
</dbReference>
<dbReference type="InterPro" id="IPR011335">
    <property type="entry name" value="Restrct_endonuc-II-like"/>
</dbReference>
<dbReference type="InterPro" id="IPR036388">
    <property type="entry name" value="WH-like_DNA-bd_sf"/>
</dbReference>
<evidence type="ECO:0000313" key="3">
    <source>
        <dbReference type="EMBL" id="QQZ09607.1"/>
    </source>
</evidence>
<evidence type="ECO:0000259" key="1">
    <source>
        <dbReference type="Pfam" id="PF08721"/>
    </source>
</evidence>
<dbReference type="InterPro" id="IPR036390">
    <property type="entry name" value="WH_DNA-bd_sf"/>
</dbReference>
<evidence type="ECO:0000259" key="2">
    <source>
        <dbReference type="Pfam" id="PF08722"/>
    </source>
</evidence>
<keyword evidence="3" id="KW-0378">Hydrolase</keyword>
<proteinExistence type="predicted"/>
<evidence type="ECO:0000313" key="4">
    <source>
        <dbReference type="Proteomes" id="UP000595691"/>
    </source>
</evidence>
<keyword evidence="3" id="KW-0540">Nuclease</keyword>
<reference evidence="3 4" key="1">
    <citation type="submission" date="2020-11" db="EMBL/GenBank/DDBJ databases">
        <title>Taxonomic evaluation of the Bacillus sporothermodurans group of bacteria based on whole genome sequences.</title>
        <authorList>
            <person name="Fiedler G."/>
            <person name="Herbstmann A.-D."/>
            <person name="Doll E."/>
            <person name="Wenning M."/>
            <person name="Brinks E."/>
            <person name="Kabisch J."/>
            <person name="Breitenwieser F."/>
            <person name="Lappann M."/>
            <person name="Boehnlein C."/>
            <person name="Franz C."/>
        </authorList>
    </citation>
    <scope>NUCLEOTIDE SEQUENCE [LARGE SCALE GENOMIC DNA]</scope>
    <source>
        <strain evidence="3 4">JCM 19841</strain>
    </source>
</reference>
<dbReference type="CDD" id="cd22362">
    <property type="entry name" value="TnsA_endonuclease-like"/>
    <property type="match status" value="1"/>
</dbReference>
<dbReference type="Proteomes" id="UP000595691">
    <property type="component" value="Chromosome"/>
</dbReference>
<gene>
    <name evidence="3" type="ORF">I5776_01045</name>
</gene>
<keyword evidence="4" id="KW-1185">Reference proteome</keyword>
<dbReference type="GO" id="GO:0004519">
    <property type="term" value="F:endonuclease activity"/>
    <property type="evidence" value="ECO:0007669"/>
    <property type="project" value="UniProtKB-KW"/>
</dbReference>
<dbReference type="InterPro" id="IPR011856">
    <property type="entry name" value="tRNA_endonuc-like_dom_sf"/>
</dbReference>
<dbReference type="Pfam" id="PF08721">
    <property type="entry name" value="Tn7_Tnp_TnsA_C"/>
    <property type="match status" value="1"/>
</dbReference>
<dbReference type="Pfam" id="PF08722">
    <property type="entry name" value="Tn7_TnsA-like_N"/>
    <property type="match status" value="1"/>
</dbReference>
<dbReference type="Gene3D" id="3.40.1350.10">
    <property type="match status" value="1"/>
</dbReference>
<feature type="domain" description="TnsA endonuclease N-terminal" evidence="2">
    <location>
        <begin position="73"/>
        <end position="168"/>
    </location>
</feature>
<protein>
    <submittedName>
        <fullName evidence="3">Heteromeric transposase endonuclease subunit TnsA</fullName>
    </submittedName>
</protein>
<dbReference type="SUPFAM" id="SSF52980">
    <property type="entry name" value="Restriction endonuclease-like"/>
    <property type="match status" value="1"/>
</dbReference>
<dbReference type="EMBL" id="CP065425">
    <property type="protein sequence ID" value="QQZ09607.1"/>
    <property type="molecule type" value="Genomic_DNA"/>
</dbReference>
<feature type="domain" description="TnsA endonuclease C-terminal" evidence="1">
    <location>
        <begin position="170"/>
        <end position="248"/>
    </location>
</feature>
<sequence>MAKRKNRWDEAKILRYIKEGRGQGELANYIPWLKIQDFPSSGNVTRLKGWKTTRQHEFLSNLERDYFFLLEWNDYVHDIREQFPLDREYTYQIASEKGIPHPVDHNTNTPIVFTTDFFITIKTNKGHKYLARTIKPSEHLENKRVIEKFEIEREYWNRKNIDWGIVTEKEIPMEISKNIQWFHKSYYIDEHESHSAKDFLKFLNSKRLHNLNVLEVCNSFDEMYHLEQGSSLLYLKHLIARKYIFIDINTKVNIRRLTTSEVILNVKGDLNFDYVSS</sequence>
<dbReference type="InterPro" id="IPR014833">
    <property type="entry name" value="TnsA_N"/>
</dbReference>
<accession>A0ABX7E5I8</accession>
<dbReference type="Gene3D" id="1.10.10.10">
    <property type="entry name" value="Winged helix-like DNA-binding domain superfamily/Winged helix DNA-binding domain"/>
    <property type="match status" value="1"/>
</dbReference>
<name>A0ABX7E5I8_9BACI</name>
<dbReference type="SUPFAM" id="SSF46785">
    <property type="entry name" value="Winged helix' DNA-binding domain"/>
    <property type="match status" value="1"/>
</dbReference>
<dbReference type="InterPro" id="IPR014832">
    <property type="entry name" value="TnsA_C"/>
</dbReference>
<organism evidence="3 4">
    <name type="scientific">Heyndrickxia vini</name>
    <dbReference type="NCBI Taxonomy" id="1476025"/>
    <lineage>
        <taxon>Bacteria</taxon>
        <taxon>Bacillati</taxon>
        <taxon>Bacillota</taxon>
        <taxon>Bacilli</taxon>
        <taxon>Bacillales</taxon>
        <taxon>Bacillaceae</taxon>
        <taxon>Heyndrickxia</taxon>
    </lineage>
</organism>